<proteinExistence type="inferred from homology"/>
<dbReference type="PANTHER" id="PTHR21454">
    <property type="entry name" value="DPH3 HOMOLOG-RELATED"/>
    <property type="match status" value="1"/>
</dbReference>
<dbReference type="VEuPathDB" id="FungiDB:G647_10097"/>
<organism evidence="14 15">
    <name type="scientific">Cladophialophora carrionii CBS 160.54</name>
    <dbReference type="NCBI Taxonomy" id="1279043"/>
    <lineage>
        <taxon>Eukaryota</taxon>
        <taxon>Fungi</taxon>
        <taxon>Dikarya</taxon>
        <taxon>Ascomycota</taxon>
        <taxon>Pezizomycotina</taxon>
        <taxon>Eurotiomycetes</taxon>
        <taxon>Chaetothyriomycetidae</taxon>
        <taxon>Chaetothyriales</taxon>
        <taxon>Herpotrichiellaceae</taxon>
        <taxon>Cladophialophora</taxon>
    </lineage>
</organism>
<dbReference type="RefSeq" id="XP_008724311.1">
    <property type="nucleotide sequence ID" value="XM_008726089.1"/>
</dbReference>
<evidence type="ECO:0000256" key="2">
    <source>
        <dbReference type="ARBA" id="ARBA00004123"/>
    </source>
</evidence>
<dbReference type="GO" id="GO:0005737">
    <property type="term" value="C:cytoplasm"/>
    <property type="evidence" value="ECO:0007669"/>
    <property type="project" value="UniProtKB-SubCell"/>
</dbReference>
<evidence type="ECO:0000256" key="4">
    <source>
        <dbReference type="ARBA" id="ARBA00005156"/>
    </source>
</evidence>
<comment type="pathway">
    <text evidence="4">Protein modification; peptidyl-diphthamide biosynthesis.</text>
</comment>
<dbReference type="PANTHER" id="PTHR21454:SF46">
    <property type="entry name" value="DIPHTHAMIDE BIOSYNTHESIS PROTEIN 4"/>
    <property type="match status" value="1"/>
</dbReference>
<keyword evidence="9" id="KW-0862">Zinc</keyword>
<dbReference type="CDD" id="cd06257">
    <property type="entry name" value="DnaJ"/>
    <property type="match status" value="1"/>
</dbReference>
<name>V9DKZ8_9EURO</name>
<dbReference type="GO" id="GO:0046872">
    <property type="term" value="F:metal ion binding"/>
    <property type="evidence" value="ECO:0007669"/>
    <property type="project" value="UniProtKB-KW"/>
</dbReference>
<evidence type="ECO:0000256" key="6">
    <source>
        <dbReference type="ARBA" id="ARBA00021797"/>
    </source>
</evidence>
<evidence type="ECO:0000259" key="13">
    <source>
        <dbReference type="PROSITE" id="PS51074"/>
    </source>
</evidence>
<evidence type="ECO:0000256" key="7">
    <source>
        <dbReference type="ARBA" id="ARBA00022490"/>
    </source>
</evidence>
<dbReference type="GO" id="GO:0017183">
    <property type="term" value="P:protein histidyl modification to diphthamide"/>
    <property type="evidence" value="ECO:0007669"/>
    <property type="project" value="UniProtKB-UniPathway"/>
</dbReference>
<evidence type="ECO:0000256" key="5">
    <source>
        <dbReference type="ARBA" id="ARBA00006169"/>
    </source>
</evidence>
<evidence type="ECO:0000256" key="1">
    <source>
        <dbReference type="ARBA" id="ARBA00003474"/>
    </source>
</evidence>
<dbReference type="Gene3D" id="1.10.287.110">
    <property type="entry name" value="DnaJ domain"/>
    <property type="match status" value="2"/>
</dbReference>
<keyword evidence="10" id="KW-0408">Iron</keyword>
<evidence type="ECO:0000256" key="10">
    <source>
        <dbReference type="ARBA" id="ARBA00023004"/>
    </source>
</evidence>
<reference evidence="14 15" key="1">
    <citation type="submission" date="2013-03" db="EMBL/GenBank/DDBJ databases">
        <title>The Genome Sequence of Cladophialophora carrionii CBS 160.54.</title>
        <authorList>
            <consortium name="The Broad Institute Genomics Platform"/>
            <person name="Cuomo C."/>
            <person name="de Hoog S."/>
            <person name="Gorbushina A."/>
            <person name="Walker B."/>
            <person name="Young S.K."/>
            <person name="Zeng Q."/>
            <person name="Gargeya S."/>
            <person name="Fitzgerald M."/>
            <person name="Haas B."/>
            <person name="Abouelleil A."/>
            <person name="Allen A.W."/>
            <person name="Alvarado L."/>
            <person name="Arachchi H.M."/>
            <person name="Berlin A.M."/>
            <person name="Chapman S.B."/>
            <person name="Gainer-Dewar J."/>
            <person name="Goldberg J."/>
            <person name="Griggs A."/>
            <person name="Gujja S."/>
            <person name="Hansen M."/>
            <person name="Howarth C."/>
            <person name="Imamovic A."/>
            <person name="Ireland A."/>
            <person name="Larimer J."/>
            <person name="McCowan C."/>
            <person name="Murphy C."/>
            <person name="Pearson M."/>
            <person name="Poon T.W."/>
            <person name="Priest M."/>
            <person name="Roberts A."/>
            <person name="Saif S."/>
            <person name="Shea T."/>
            <person name="Sisk P."/>
            <person name="Sykes S."/>
            <person name="Wortman J."/>
            <person name="Nusbaum C."/>
            <person name="Birren B."/>
        </authorList>
    </citation>
    <scope>NUCLEOTIDE SEQUENCE [LARGE SCALE GENOMIC DNA]</scope>
    <source>
        <strain evidence="14 15">CBS 160.54</strain>
    </source>
</reference>
<sequence>MSSEIQPHSYYDVLRLSRHDLGGLSKDDIRAAYRQALLTHHPDKVPGANRKGVLKAHPDEAPNTRYTIDEIVLAFETLSDPIKRVEYDRSLQDVGELGWKQVNGQKGTHTGVEVYDLEDLVYAEVSNTWFKGCRCGDEQGYILTEPDLEREKQHGELYVGCRGCSLFIKVQFAVDET</sequence>
<keyword evidence="11" id="KW-0539">Nucleus</keyword>
<dbReference type="AlphaFoldDB" id="V9DKZ8"/>
<gene>
    <name evidence="14" type="ORF">G647_10097</name>
</gene>
<evidence type="ECO:0000256" key="8">
    <source>
        <dbReference type="ARBA" id="ARBA00022723"/>
    </source>
</evidence>
<dbReference type="Proteomes" id="UP000030678">
    <property type="component" value="Unassembled WGS sequence"/>
</dbReference>
<dbReference type="SUPFAM" id="SSF46565">
    <property type="entry name" value="Chaperone J-domain"/>
    <property type="match status" value="1"/>
</dbReference>
<dbReference type="InterPro" id="IPR044248">
    <property type="entry name" value="DPH3/4-like"/>
</dbReference>
<feature type="domain" description="DPH-type MB" evidence="13">
    <location>
        <begin position="111"/>
        <end position="173"/>
    </location>
</feature>
<dbReference type="Pfam" id="PF00226">
    <property type="entry name" value="DnaJ"/>
    <property type="match status" value="1"/>
</dbReference>
<dbReference type="Pfam" id="PF05207">
    <property type="entry name" value="Zn_ribbon_CSL"/>
    <property type="match status" value="1"/>
</dbReference>
<dbReference type="GeneID" id="19988590"/>
<dbReference type="InterPro" id="IPR001623">
    <property type="entry name" value="DnaJ_domain"/>
</dbReference>
<dbReference type="SUPFAM" id="SSF144217">
    <property type="entry name" value="CSL zinc finger"/>
    <property type="match status" value="1"/>
</dbReference>
<evidence type="ECO:0000256" key="9">
    <source>
        <dbReference type="ARBA" id="ARBA00022833"/>
    </source>
</evidence>
<comment type="subcellular location">
    <subcellularLocation>
        <location evidence="3">Cytoplasm</location>
    </subcellularLocation>
    <subcellularLocation>
        <location evidence="2">Nucleus</location>
    </subcellularLocation>
</comment>
<evidence type="ECO:0000313" key="14">
    <source>
        <dbReference type="EMBL" id="ETI26998.1"/>
    </source>
</evidence>
<comment type="similarity">
    <text evidence="5">Belongs to the DPH4 family.</text>
</comment>
<evidence type="ECO:0000256" key="3">
    <source>
        <dbReference type="ARBA" id="ARBA00004496"/>
    </source>
</evidence>
<dbReference type="SMART" id="SM00271">
    <property type="entry name" value="DnaJ"/>
    <property type="match status" value="1"/>
</dbReference>
<protein>
    <recommendedName>
        <fullName evidence="6">Diphthamide biosynthesis protein 4</fullName>
    </recommendedName>
</protein>
<feature type="domain" description="J" evidence="12">
    <location>
        <begin position="9"/>
        <end position="91"/>
    </location>
</feature>
<dbReference type="PROSITE" id="PS50076">
    <property type="entry name" value="DNAJ_2"/>
    <property type="match status" value="1"/>
</dbReference>
<dbReference type="InterPro" id="IPR007872">
    <property type="entry name" value="DPH_MB_dom"/>
</dbReference>
<dbReference type="HOGENOM" id="CLU_017633_7_0_1"/>
<dbReference type="Gene3D" id="3.10.660.10">
    <property type="entry name" value="DPH Zinc finger"/>
    <property type="match status" value="1"/>
</dbReference>
<evidence type="ECO:0000259" key="12">
    <source>
        <dbReference type="PROSITE" id="PS50076"/>
    </source>
</evidence>
<evidence type="ECO:0000313" key="15">
    <source>
        <dbReference type="Proteomes" id="UP000030678"/>
    </source>
</evidence>
<evidence type="ECO:0000256" key="11">
    <source>
        <dbReference type="ARBA" id="ARBA00023242"/>
    </source>
</evidence>
<dbReference type="UniPathway" id="UPA00559"/>
<dbReference type="PROSITE" id="PS51074">
    <property type="entry name" value="DPH_MB"/>
    <property type="match status" value="1"/>
</dbReference>
<comment type="function">
    <text evidence="1">Required for the first step of diphthamide biosynthesis, the transfer of 3-amino-3-carboxypropyl from S-adenosyl-L-methionine to a histidine residue. Diphthamide is a post-translational modification of histidine which occurs in elongation factor 2.</text>
</comment>
<dbReference type="OrthoDB" id="445556at2759"/>
<dbReference type="GO" id="GO:0005634">
    <property type="term" value="C:nucleus"/>
    <property type="evidence" value="ECO:0007669"/>
    <property type="project" value="UniProtKB-SubCell"/>
</dbReference>
<dbReference type="EMBL" id="KB822699">
    <property type="protein sequence ID" value="ETI26998.1"/>
    <property type="molecule type" value="Genomic_DNA"/>
</dbReference>
<accession>V9DKZ8</accession>
<dbReference type="InterPro" id="IPR036869">
    <property type="entry name" value="J_dom_sf"/>
</dbReference>
<dbReference type="InterPro" id="IPR036671">
    <property type="entry name" value="DPH_MB_sf"/>
</dbReference>
<keyword evidence="7" id="KW-0963">Cytoplasm</keyword>
<keyword evidence="8" id="KW-0479">Metal-binding</keyword>